<proteinExistence type="predicted"/>
<comment type="caution">
    <text evidence="2">The sequence shown here is derived from an EMBL/GenBank/DDBJ whole genome shotgun (WGS) entry which is preliminary data.</text>
</comment>
<feature type="domain" description="DUF362" evidence="1">
    <location>
        <begin position="41"/>
        <end position="247"/>
    </location>
</feature>
<organism evidence="2">
    <name type="scientific">candidate division WOR-3 bacterium</name>
    <dbReference type="NCBI Taxonomy" id="2052148"/>
    <lineage>
        <taxon>Bacteria</taxon>
        <taxon>Bacteria division WOR-3</taxon>
    </lineage>
</organism>
<dbReference type="EMBL" id="DSUT01000043">
    <property type="protein sequence ID" value="HGK27807.1"/>
    <property type="molecule type" value="Genomic_DNA"/>
</dbReference>
<dbReference type="InterPro" id="IPR007160">
    <property type="entry name" value="DUF362"/>
</dbReference>
<protein>
    <submittedName>
        <fullName evidence="2">DUF362 domain-containing protein</fullName>
    </submittedName>
</protein>
<reference evidence="2" key="1">
    <citation type="journal article" date="2020" name="mSystems">
        <title>Genome- and Community-Level Interaction Insights into Carbon Utilization and Element Cycling Functions of Hydrothermarchaeota in Hydrothermal Sediment.</title>
        <authorList>
            <person name="Zhou Z."/>
            <person name="Liu Y."/>
            <person name="Xu W."/>
            <person name="Pan J."/>
            <person name="Luo Z.H."/>
            <person name="Li M."/>
        </authorList>
    </citation>
    <scope>NUCLEOTIDE SEQUENCE [LARGE SCALE GENOMIC DNA]</scope>
    <source>
        <strain evidence="2">SpSt-488</strain>
    </source>
</reference>
<evidence type="ECO:0000313" key="2">
    <source>
        <dbReference type="EMBL" id="HGK27807.1"/>
    </source>
</evidence>
<gene>
    <name evidence="2" type="ORF">ENS41_02500</name>
</gene>
<dbReference type="AlphaFoldDB" id="A0A7C4CBP2"/>
<dbReference type="Pfam" id="PF04015">
    <property type="entry name" value="DUF362"/>
    <property type="match status" value="1"/>
</dbReference>
<evidence type="ECO:0000259" key="1">
    <source>
        <dbReference type="Pfam" id="PF04015"/>
    </source>
</evidence>
<name>A0A7C4CBP2_UNCW3</name>
<accession>A0A7C4CBP2</accession>
<sequence length="371" mass="42345">MSTRARVAVLRTSPETVLDDFRRLLRLADADKHLKPGVTTILKDNISWHYPMPSANTTPWQLEGTILGLRDLGYTDISCVQNKTVVIDTHKGEDLNLYVPIFRHYGIPVLYNFKDEDMKWVEFRPKARMLALDHIYPEGIRIPDYFFGRNIVHLPTAKCHIYTTTTGAMKNAFGGLLSTHRHYTHTWIHETLVDLLAIQQEIHPGIFAVMDGTTAGNGPGPRTMTPVVKNVILASGDQVAIDAVAAKLMGFDPLSIGYIRLGHEQGLGVGDTREIELVGDDVAGENWQFSVGRSFHKFLGWLSWYGPTKFLQRLIFRTWLVNIPIFVSEANHDLIHWPLKERGVFRRWRQETPWGRLFQQYEQKGHLQPQA</sequence>